<dbReference type="Proteomes" id="UP000887116">
    <property type="component" value="Unassembled WGS sequence"/>
</dbReference>
<keyword evidence="3" id="KW-1185">Reference proteome</keyword>
<feature type="signal peptide" evidence="1">
    <location>
        <begin position="1"/>
        <end position="20"/>
    </location>
</feature>
<protein>
    <submittedName>
        <fullName evidence="2">Uncharacterized protein</fullName>
    </submittedName>
</protein>
<reference evidence="2" key="1">
    <citation type="submission" date="2020-07" db="EMBL/GenBank/DDBJ databases">
        <title>Multicomponent nature underlies the extraordinary mechanical properties of spider dragline silk.</title>
        <authorList>
            <person name="Kono N."/>
            <person name="Nakamura H."/>
            <person name="Mori M."/>
            <person name="Yoshida Y."/>
            <person name="Ohtoshi R."/>
            <person name="Malay A.D."/>
            <person name="Moran D.A.P."/>
            <person name="Tomita M."/>
            <person name="Numata K."/>
            <person name="Arakawa K."/>
        </authorList>
    </citation>
    <scope>NUCLEOTIDE SEQUENCE</scope>
</reference>
<gene>
    <name evidence="2" type="ORF">TNCT_212931</name>
</gene>
<organism evidence="2 3">
    <name type="scientific">Trichonephila clavata</name>
    <name type="common">Joro spider</name>
    <name type="synonym">Nephila clavata</name>
    <dbReference type="NCBI Taxonomy" id="2740835"/>
    <lineage>
        <taxon>Eukaryota</taxon>
        <taxon>Metazoa</taxon>
        <taxon>Ecdysozoa</taxon>
        <taxon>Arthropoda</taxon>
        <taxon>Chelicerata</taxon>
        <taxon>Arachnida</taxon>
        <taxon>Araneae</taxon>
        <taxon>Araneomorphae</taxon>
        <taxon>Entelegynae</taxon>
        <taxon>Araneoidea</taxon>
        <taxon>Nephilidae</taxon>
        <taxon>Trichonephila</taxon>
    </lineage>
</organism>
<comment type="caution">
    <text evidence="2">The sequence shown here is derived from an EMBL/GenBank/DDBJ whole genome shotgun (WGS) entry which is preliminary data.</text>
</comment>
<evidence type="ECO:0000256" key="1">
    <source>
        <dbReference type="SAM" id="SignalP"/>
    </source>
</evidence>
<evidence type="ECO:0000313" key="3">
    <source>
        <dbReference type="Proteomes" id="UP000887116"/>
    </source>
</evidence>
<name>A0A8X6FRB1_TRICU</name>
<sequence>MLMVKIKFLILSHLWRSLLSSALFDNINLEILTTKIVEEEDKAQMCGQDDIQADSYVELDIQNKNYFGREYLNDIGIWRNITEQCEITGVKEISGMSTF</sequence>
<keyword evidence="1" id="KW-0732">Signal</keyword>
<evidence type="ECO:0000313" key="2">
    <source>
        <dbReference type="EMBL" id="GFQ87277.1"/>
    </source>
</evidence>
<dbReference type="EMBL" id="BMAO01003362">
    <property type="protein sequence ID" value="GFQ87277.1"/>
    <property type="molecule type" value="Genomic_DNA"/>
</dbReference>
<accession>A0A8X6FRB1</accession>
<dbReference type="AlphaFoldDB" id="A0A8X6FRB1"/>
<proteinExistence type="predicted"/>
<feature type="chain" id="PRO_5036458292" evidence="1">
    <location>
        <begin position="21"/>
        <end position="99"/>
    </location>
</feature>